<dbReference type="Proteomes" id="UP000053257">
    <property type="component" value="Unassembled WGS sequence"/>
</dbReference>
<evidence type="ECO:0000313" key="3">
    <source>
        <dbReference type="Proteomes" id="UP000053257"/>
    </source>
</evidence>
<dbReference type="EMBL" id="KN840535">
    <property type="protein sequence ID" value="KIP05717.1"/>
    <property type="molecule type" value="Genomic_DNA"/>
</dbReference>
<gene>
    <name evidence="2" type="ORF">PHLGIDRAFT_486390</name>
</gene>
<feature type="transmembrane region" description="Helical" evidence="1">
    <location>
        <begin position="32"/>
        <end position="50"/>
    </location>
</feature>
<protein>
    <submittedName>
        <fullName evidence="2">Uncharacterized protein</fullName>
    </submittedName>
</protein>
<evidence type="ECO:0000313" key="2">
    <source>
        <dbReference type="EMBL" id="KIP05717.1"/>
    </source>
</evidence>
<keyword evidence="1" id="KW-0812">Transmembrane</keyword>
<evidence type="ECO:0000256" key="1">
    <source>
        <dbReference type="SAM" id="Phobius"/>
    </source>
</evidence>
<accession>A0A0C3S5N9</accession>
<dbReference type="AlphaFoldDB" id="A0A0C3S5N9"/>
<name>A0A0C3S5N9_PHLG1</name>
<keyword evidence="3" id="KW-1185">Reference proteome</keyword>
<organism evidence="2 3">
    <name type="scientific">Phlebiopsis gigantea (strain 11061_1 CR5-6)</name>
    <name type="common">White-rot fungus</name>
    <name type="synonym">Peniophora gigantea</name>
    <dbReference type="NCBI Taxonomy" id="745531"/>
    <lineage>
        <taxon>Eukaryota</taxon>
        <taxon>Fungi</taxon>
        <taxon>Dikarya</taxon>
        <taxon>Basidiomycota</taxon>
        <taxon>Agaricomycotina</taxon>
        <taxon>Agaricomycetes</taxon>
        <taxon>Polyporales</taxon>
        <taxon>Phanerochaetaceae</taxon>
        <taxon>Phlebiopsis</taxon>
    </lineage>
</organism>
<reference evidence="2 3" key="1">
    <citation type="journal article" date="2014" name="PLoS Genet.">
        <title>Analysis of the Phlebiopsis gigantea genome, transcriptome and secretome provides insight into its pioneer colonization strategies of wood.</title>
        <authorList>
            <person name="Hori C."/>
            <person name="Ishida T."/>
            <person name="Igarashi K."/>
            <person name="Samejima M."/>
            <person name="Suzuki H."/>
            <person name="Master E."/>
            <person name="Ferreira P."/>
            <person name="Ruiz-Duenas F.J."/>
            <person name="Held B."/>
            <person name="Canessa P."/>
            <person name="Larrondo L.F."/>
            <person name="Schmoll M."/>
            <person name="Druzhinina I.S."/>
            <person name="Kubicek C.P."/>
            <person name="Gaskell J.A."/>
            <person name="Kersten P."/>
            <person name="St John F."/>
            <person name="Glasner J."/>
            <person name="Sabat G."/>
            <person name="Splinter BonDurant S."/>
            <person name="Syed K."/>
            <person name="Yadav J."/>
            <person name="Mgbeahuruike A.C."/>
            <person name="Kovalchuk A."/>
            <person name="Asiegbu F.O."/>
            <person name="Lackner G."/>
            <person name="Hoffmeister D."/>
            <person name="Rencoret J."/>
            <person name="Gutierrez A."/>
            <person name="Sun H."/>
            <person name="Lindquist E."/>
            <person name="Barry K."/>
            <person name="Riley R."/>
            <person name="Grigoriev I.V."/>
            <person name="Henrissat B."/>
            <person name="Kues U."/>
            <person name="Berka R.M."/>
            <person name="Martinez A.T."/>
            <person name="Covert S.F."/>
            <person name="Blanchette R.A."/>
            <person name="Cullen D."/>
        </authorList>
    </citation>
    <scope>NUCLEOTIDE SEQUENCE [LARGE SCALE GENOMIC DNA]</scope>
    <source>
        <strain evidence="2 3">11061_1 CR5-6</strain>
    </source>
</reference>
<sequence>MLVTSTVEVNDCKVRTGDTTVTKLRYSRDIFVIYRPYTFLVAFCTIELVINNSTPSLMYLRTFVDACPGSTYCWY</sequence>
<proteinExistence type="predicted"/>
<keyword evidence="1" id="KW-0472">Membrane</keyword>
<keyword evidence="1" id="KW-1133">Transmembrane helix</keyword>
<dbReference type="HOGENOM" id="CLU_2671899_0_0_1"/>